<accession>A0ABN6ZCK6</accession>
<name>A0ABN6ZCK6_9FIRM</name>
<proteinExistence type="predicted"/>
<organism evidence="1 2">
    <name type="scientific">Turicibacter faecis</name>
    <dbReference type="NCBI Taxonomy" id="2963365"/>
    <lineage>
        <taxon>Bacteria</taxon>
        <taxon>Bacillati</taxon>
        <taxon>Bacillota</taxon>
        <taxon>Erysipelotrichia</taxon>
        <taxon>Erysipelotrichales</taxon>
        <taxon>Turicibacteraceae</taxon>
        <taxon>Turicibacter</taxon>
    </lineage>
</organism>
<evidence type="ECO:0008006" key="3">
    <source>
        <dbReference type="Google" id="ProtNLM"/>
    </source>
</evidence>
<sequence length="70" mass="8231">MIKNNTHKYSVSAMCKVLNLSRSTYYYESKAKNKDESQLIADIVEIFRRSRNNYGTRKIKQELNKVGQID</sequence>
<evidence type="ECO:0000313" key="1">
    <source>
        <dbReference type="EMBL" id="BEH91592.1"/>
    </source>
</evidence>
<dbReference type="Proteomes" id="UP001432099">
    <property type="component" value="Chromosome"/>
</dbReference>
<dbReference type="EMBL" id="AP028127">
    <property type="protein sequence ID" value="BEH91592.1"/>
    <property type="molecule type" value="Genomic_DNA"/>
</dbReference>
<gene>
    <name evidence="1" type="ORF">T23_16940</name>
</gene>
<protein>
    <recommendedName>
        <fullName evidence="3">IS3 family transposase</fullName>
    </recommendedName>
</protein>
<evidence type="ECO:0000313" key="2">
    <source>
        <dbReference type="Proteomes" id="UP001432099"/>
    </source>
</evidence>
<reference evidence="1" key="1">
    <citation type="journal article" date="2024" name="Int. J. Syst. Evol. Microbiol.">
        <title>Turicibacter faecis sp. nov., isolated from faeces of heart failure mouse model.</title>
        <authorList>
            <person name="Imamura Y."/>
            <person name="Motooka D."/>
            <person name="Nakajima Y."/>
            <person name="Ito S."/>
            <person name="Kitakaze M."/>
            <person name="Iida T."/>
            <person name="Nakamura S."/>
        </authorList>
    </citation>
    <scope>NUCLEOTIDE SEQUENCE</scope>
    <source>
        <strain evidence="1">TC023</strain>
    </source>
</reference>
<keyword evidence="2" id="KW-1185">Reference proteome</keyword>